<evidence type="ECO:0000313" key="2">
    <source>
        <dbReference type="EMBL" id="SEE16950.1"/>
    </source>
</evidence>
<keyword evidence="1" id="KW-1133">Transmembrane helix</keyword>
<evidence type="ECO:0000313" key="3">
    <source>
        <dbReference type="Proteomes" id="UP000183208"/>
    </source>
</evidence>
<feature type="transmembrane region" description="Helical" evidence="1">
    <location>
        <begin position="7"/>
        <end position="28"/>
    </location>
</feature>
<protein>
    <submittedName>
        <fullName evidence="2">Uncharacterized protein</fullName>
    </submittedName>
</protein>
<dbReference type="Proteomes" id="UP000183208">
    <property type="component" value="Unassembled WGS sequence"/>
</dbReference>
<keyword evidence="1" id="KW-0812">Transmembrane</keyword>
<name>A0A1M7G9H8_9BRAD</name>
<proteinExistence type="predicted"/>
<organism evidence="2 3">
    <name type="scientific">Bradyrhizobium lablabi</name>
    <dbReference type="NCBI Taxonomy" id="722472"/>
    <lineage>
        <taxon>Bacteria</taxon>
        <taxon>Pseudomonadati</taxon>
        <taxon>Pseudomonadota</taxon>
        <taxon>Alphaproteobacteria</taxon>
        <taxon>Hyphomicrobiales</taxon>
        <taxon>Nitrobacteraceae</taxon>
        <taxon>Bradyrhizobium</taxon>
    </lineage>
</organism>
<accession>A0A1M7G9H8</accession>
<gene>
    <name evidence="2" type="ORF">SAMN05444171_6501</name>
</gene>
<reference evidence="2 3" key="1">
    <citation type="submission" date="2016-10" db="EMBL/GenBank/DDBJ databases">
        <authorList>
            <person name="de Groot N.N."/>
        </authorList>
    </citation>
    <scope>NUCLEOTIDE SEQUENCE [LARGE SCALE GENOMIC DNA]</scope>
    <source>
        <strain evidence="2 3">GAS522</strain>
    </source>
</reference>
<keyword evidence="1" id="KW-0472">Membrane</keyword>
<evidence type="ECO:0000256" key="1">
    <source>
        <dbReference type="SAM" id="Phobius"/>
    </source>
</evidence>
<dbReference type="EMBL" id="FNTI01000001">
    <property type="protein sequence ID" value="SEE16950.1"/>
    <property type="molecule type" value="Genomic_DNA"/>
</dbReference>
<sequence length="64" mass="7094">MSWSLKIGSIAGTAVRIHITFILFLAWIFGASYVWGGPNAAWRAAIYSWCFCSSACWRMNSATS</sequence>
<dbReference type="AlphaFoldDB" id="A0A1M7G9H8"/>